<dbReference type="EMBL" id="KK100314">
    <property type="protein sequence ID" value="KIZ06931.1"/>
    <property type="molecule type" value="Genomic_DNA"/>
</dbReference>
<dbReference type="Pfam" id="PF07992">
    <property type="entry name" value="Pyr_redox_2"/>
    <property type="match status" value="1"/>
</dbReference>
<dbReference type="InterPro" id="IPR036188">
    <property type="entry name" value="FAD/NAD-bd_sf"/>
</dbReference>
<dbReference type="GeneID" id="25727371"/>
<reference evidence="9 10" key="1">
    <citation type="journal article" date="2013" name="BMC Genomics">
        <title>Reconstruction of the lipid metabolism for the microalga Monoraphidium neglectum from its genome sequence reveals characteristics suitable for biofuel production.</title>
        <authorList>
            <person name="Bogen C."/>
            <person name="Al-Dilaimi A."/>
            <person name="Albersmeier A."/>
            <person name="Wichmann J."/>
            <person name="Grundmann M."/>
            <person name="Rupp O."/>
            <person name="Lauersen K.J."/>
            <person name="Blifernez-Klassen O."/>
            <person name="Kalinowski J."/>
            <person name="Goesmann A."/>
            <person name="Mussgnug J.H."/>
            <person name="Kruse O."/>
        </authorList>
    </citation>
    <scope>NUCLEOTIDE SEQUENCE [LARGE SCALE GENOMIC DNA]</scope>
    <source>
        <strain evidence="9 10">SAG 48.87</strain>
    </source>
</reference>
<keyword evidence="10" id="KW-1185">Reference proteome</keyword>
<dbReference type="AlphaFoldDB" id="A0A0D2NRK4"/>
<dbReference type="PROSITE" id="PS00076">
    <property type="entry name" value="PYRIDINE_REDOX_1"/>
    <property type="match status" value="1"/>
</dbReference>
<evidence type="ECO:0000256" key="4">
    <source>
        <dbReference type="ARBA" id="ARBA00022827"/>
    </source>
</evidence>
<comment type="similarity">
    <text evidence="2">Belongs to the class-I pyridine nucleotide-disulfide oxidoreductase family.</text>
</comment>
<dbReference type="GO" id="GO:0005739">
    <property type="term" value="C:mitochondrion"/>
    <property type="evidence" value="ECO:0007669"/>
    <property type="project" value="TreeGrafter"/>
</dbReference>
<dbReference type="InterPro" id="IPR023753">
    <property type="entry name" value="FAD/NAD-binding_dom"/>
</dbReference>
<dbReference type="GO" id="GO:0034599">
    <property type="term" value="P:cellular response to oxidative stress"/>
    <property type="evidence" value="ECO:0007669"/>
    <property type="project" value="TreeGrafter"/>
</dbReference>
<dbReference type="GO" id="GO:0004362">
    <property type="term" value="F:glutathione-disulfide reductase (NADPH) activity"/>
    <property type="evidence" value="ECO:0007669"/>
    <property type="project" value="UniProtKB-EC"/>
</dbReference>
<dbReference type="GO" id="GO:0045454">
    <property type="term" value="P:cell redox homeostasis"/>
    <property type="evidence" value="ECO:0007669"/>
    <property type="project" value="InterPro"/>
</dbReference>
<dbReference type="SUPFAM" id="SSF51905">
    <property type="entry name" value="FAD/NAD(P)-binding domain"/>
    <property type="match status" value="1"/>
</dbReference>
<dbReference type="EC" id="1.8.1.7" evidence="9"/>
<organism evidence="9 10">
    <name type="scientific">Monoraphidium neglectum</name>
    <dbReference type="NCBI Taxonomy" id="145388"/>
    <lineage>
        <taxon>Eukaryota</taxon>
        <taxon>Viridiplantae</taxon>
        <taxon>Chlorophyta</taxon>
        <taxon>core chlorophytes</taxon>
        <taxon>Chlorophyceae</taxon>
        <taxon>CS clade</taxon>
        <taxon>Sphaeropleales</taxon>
        <taxon>Selenastraceae</taxon>
        <taxon>Monoraphidium</taxon>
    </lineage>
</organism>
<evidence type="ECO:0000313" key="9">
    <source>
        <dbReference type="EMBL" id="KIZ06931.1"/>
    </source>
</evidence>
<evidence type="ECO:0000256" key="6">
    <source>
        <dbReference type="ARBA" id="ARBA00023157"/>
    </source>
</evidence>
<dbReference type="PANTHER" id="PTHR42737">
    <property type="entry name" value="GLUTATHIONE REDUCTASE"/>
    <property type="match status" value="1"/>
</dbReference>
<dbReference type="GO" id="GO:0005829">
    <property type="term" value="C:cytosol"/>
    <property type="evidence" value="ECO:0007669"/>
    <property type="project" value="TreeGrafter"/>
</dbReference>
<accession>A0A0D2NRK4</accession>
<keyword evidence="4" id="KW-0274">FAD</keyword>
<dbReference type="InterPro" id="IPR012999">
    <property type="entry name" value="Pyr_OxRdtase_I_AS"/>
</dbReference>
<dbReference type="PRINTS" id="PR00411">
    <property type="entry name" value="PNDRDTASEI"/>
</dbReference>
<feature type="domain" description="FAD/NAD(P)-binding" evidence="8">
    <location>
        <begin position="63"/>
        <end position="144"/>
    </location>
</feature>
<evidence type="ECO:0000259" key="8">
    <source>
        <dbReference type="Pfam" id="PF07992"/>
    </source>
</evidence>
<evidence type="ECO:0000256" key="1">
    <source>
        <dbReference type="ARBA" id="ARBA00001974"/>
    </source>
</evidence>
<evidence type="ECO:0000313" key="10">
    <source>
        <dbReference type="Proteomes" id="UP000054498"/>
    </source>
</evidence>
<dbReference type="STRING" id="145388.A0A0D2NRK4"/>
<gene>
    <name evidence="9" type="ORF">MNEG_1023</name>
</gene>
<keyword evidence="5 9" id="KW-0560">Oxidoreductase</keyword>
<keyword evidence="3" id="KW-0285">Flavoprotein</keyword>
<keyword evidence="6" id="KW-1015">Disulfide bond</keyword>
<dbReference type="Proteomes" id="UP000054498">
    <property type="component" value="Unassembled WGS sequence"/>
</dbReference>
<comment type="cofactor">
    <cofactor evidence="1">
        <name>FAD</name>
        <dbReference type="ChEBI" id="CHEBI:57692"/>
    </cofactor>
</comment>
<dbReference type="Gene3D" id="3.50.50.60">
    <property type="entry name" value="FAD/NAD(P)-binding domain"/>
    <property type="match status" value="1"/>
</dbReference>
<dbReference type="OrthoDB" id="5956163at2759"/>
<dbReference type="GO" id="GO:0006749">
    <property type="term" value="P:glutathione metabolic process"/>
    <property type="evidence" value="ECO:0007669"/>
    <property type="project" value="TreeGrafter"/>
</dbReference>
<keyword evidence="7" id="KW-0676">Redox-active center</keyword>
<name>A0A0D2NRK4_9CHLO</name>
<dbReference type="KEGG" id="mng:MNEG_1023"/>
<sequence>MSWFHKSFPVAAFRSAGIAAHVPLHPQWLTSRATPQHAAHGAARSRSAAVRDSSYTEEGRRQYDVFVIGGGSAGVRCARVAAERGARVALCELPFAFLSSDTAGGVGGTCVLRGCVPKKLLLFAAEFAPEIAGSRGFGWKLDGSYELQWDEFMEAKRNELLRLSHTYSDTLAK</sequence>
<dbReference type="InterPro" id="IPR046952">
    <property type="entry name" value="GSHR/TRXR-like"/>
</dbReference>
<dbReference type="RefSeq" id="XP_013905950.1">
    <property type="nucleotide sequence ID" value="XM_014050496.1"/>
</dbReference>
<dbReference type="PANTHER" id="PTHR42737:SF2">
    <property type="entry name" value="GLUTATHIONE REDUCTASE"/>
    <property type="match status" value="1"/>
</dbReference>
<dbReference type="GO" id="GO:0050660">
    <property type="term" value="F:flavin adenine dinucleotide binding"/>
    <property type="evidence" value="ECO:0007669"/>
    <property type="project" value="InterPro"/>
</dbReference>
<protein>
    <submittedName>
        <fullName evidence="9">Glutathione reductase (NADPH)</fullName>
        <ecNumber evidence="9">1.8.1.7</ecNumber>
    </submittedName>
</protein>
<proteinExistence type="inferred from homology"/>
<evidence type="ECO:0000256" key="3">
    <source>
        <dbReference type="ARBA" id="ARBA00022630"/>
    </source>
</evidence>
<evidence type="ECO:0000256" key="5">
    <source>
        <dbReference type="ARBA" id="ARBA00023002"/>
    </source>
</evidence>
<evidence type="ECO:0000256" key="2">
    <source>
        <dbReference type="ARBA" id="ARBA00007532"/>
    </source>
</evidence>
<evidence type="ECO:0000256" key="7">
    <source>
        <dbReference type="ARBA" id="ARBA00023284"/>
    </source>
</evidence>